<name>A0A0F4QLI4_9GAMM</name>
<feature type="transmembrane region" description="Helical" evidence="1">
    <location>
        <begin position="52"/>
        <end position="70"/>
    </location>
</feature>
<reference evidence="2 3" key="1">
    <citation type="journal article" date="2015" name="BMC Genomics">
        <title>Genome mining reveals unlocked bioactive potential of marine Gram-negative bacteria.</title>
        <authorList>
            <person name="Machado H."/>
            <person name="Sonnenschein E.C."/>
            <person name="Melchiorsen J."/>
            <person name="Gram L."/>
        </authorList>
    </citation>
    <scope>NUCLEOTIDE SEQUENCE [LARGE SCALE GENOMIC DNA]</scope>
    <source>
        <strain evidence="2 3">S2471</strain>
    </source>
</reference>
<gene>
    <name evidence="2" type="ORF">TW77_11950</name>
</gene>
<dbReference type="EMBL" id="JXYA01000026">
    <property type="protein sequence ID" value="KJZ08558.1"/>
    <property type="molecule type" value="Genomic_DNA"/>
</dbReference>
<evidence type="ECO:0000313" key="3">
    <source>
        <dbReference type="Proteomes" id="UP000033452"/>
    </source>
</evidence>
<protein>
    <submittedName>
        <fullName evidence="2">Uncharacterized protein</fullName>
    </submittedName>
</protein>
<evidence type="ECO:0000256" key="1">
    <source>
        <dbReference type="SAM" id="Phobius"/>
    </source>
</evidence>
<keyword evidence="3" id="KW-1185">Reference proteome</keyword>
<feature type="transmembrane region" description="Helical" evidence="1">
    <location>
        <begin position="20"/>
        <end position="40"/>
    </location>
</feature>
<sequence length="113" mass="13209">MRNSARNHPFLPALKIKNINYYQVYALYFIIWSIFNQISFTEMKKKARMNPLVTHFTFASIILAMLWMFVQDKDTLLMGSALVLAYIVCALAYRMIAAREAFKNASKQSHKKH</sequence>
<dbReference type="AlphaFoldDB" id="A0A0F4QLI4"/>
<keyword evidence="1" id="KW-0812">Transmembrane</keyword>
<organism evidence="2 3">
    <name type="scientific">Pseudoalteromonas rubra</name>
    <dbReference type="NCBI Taxonomy" id="43658"/>
    <lineage>
        <taxon>Bacteria</taxon>
        <taxon>Pseudomonadati</taxon>
        <taxon>Pseudomonadota</taxon>
        <taxon>Gammaproteobacteria</taxon>
        <taxon>Alteromonadales</taxon>
        <taxon>Pseudoalteromonadaceae</taxon>
        <taxon>Pseudoalteromonas</taxon>
    </lineage>
</organism>
<comment type="caution">
    <text evidence="2">The sequence shown here is derived from an EMBL/GenBank/DDBJ whole genome shotgun (WGS) entry which is preliminary data.</text>
</comment>
<dbReference type="Proteomes" id="UP000033452">
    <property type="component" value="Unassembled WGS sequence"/>
</dbReference>
<feature type="transmembrane region" description="Helical" evidence="1">
    <location>
        <begin position="76"/>
        <end position="97"/>
    </location>
</feature>
<dbReference type="PATRIC" id="fig|43658.5.peg.2530"/>
<keyword evidence="1" id="KW-1133">Transmembrane helix</keyword>
<accession>A0A0F4QLI4</accession>
<keyword evidence="1" id="KW-0472">Membrane</keyword>
<evidence type="ECO:0000313" key="2">
    <source>
        <dbReference type="EMBL" id="KJZ08558.1"/>
    </source>
</evidence>
<proteinExistence type="predicted"/>